<dbReference type="Proteomes" id="UP001175228">
    <property type="component" value="Unassembled WGS sequence"/>
</dbReference>
<dbReference type="InterPro" id="IPR036396">
    <property type="entry name" value="Cyt_P450_sf"/>
</dbReference>
<dbReference type="GO" id="GO:0005506">
    <property type="term" value="F:iron ion binding"/>
    <property type="evidence" value="ECO:0007669"/>
    <property type="project" value="InterPro"/>
</dbReference>
<keyword evidence="9 15" id="KW-0560">Oxidoreductase</keyword>
<keyword evidence="17" id="KW-1185">Reference proteome</keyword>
<dbReference type="PROSITE" id="PS00086">
    <property type="entry name" value="CYTOCHROME_P450"/>
    <property type="match status" value="1"/>
</dbReference>
<evidence type="ECO:0000256" key="10">
    <source>
        <dbReference type="ARBA" id="ARBA00023004"/>
    </source>
</evidence>
<keyword evidence="13" id="KW-0325">Glycoprotein</keyword>
<evidence type="ECO:0000313" key="16">
    <source>
        <dbReference type="EMBL" id="KAK0497942.1"/>
    </source>
</evidence>
<evidence type="ECO:0000256" key="7">
    <source>
        <dbReference type="ARBA" id="ARBA00022723"/>
    </source>
</evidence>
<evidence type="ECO:0000256" key="2">
    <source>
        <dbReference type="ARBA" id="ARBA00004167"/>
    </source>
</evidence>
<comment type="pathway">
    <text evidence="3">Secondary metabolite biosynthesis.</text>
</comment>
<dbReference type="Gene3D" id="1.10.630.10">
    <property type="entry name" value="Cytochrome P450"/>
    <property type="match status" value="1"/>
</dbReference>
<evidence type="ECO:0000256" key="4">
    <source>
        <dbReference type="ARBA" id="ARBA00010617"/>
    </source>
</evidence>
<evidence type="ECO:0000256" key="14">
    <source>
        <dbReference type="PIRSR" id="PIRSR602401-1"/>
    </source>
</evidence>
<comment type="similarity">
    <text evidence="4 15">Belongs to the cytochrome P450 family.</text>
</comment>
<gene>
    <name evidence="16" type="ORF">EDD18DRAFT_1351760</name>
</gene>
<keyword evidence="5 14" id="KW-0349">Heme</keyword>
<reference evidence="16" key="1">
    <citation type="submission" date="2023-06" db="EMBL/GenBank/DDBJ databases">
        <authorList>
            <consortium name="Lawrence Berkeley National Laboratory"/>
            <person name="Ahrendt S."/>
            <person name="Sahu N."/>
            <person name="Indic B."/>
            <person name="Wong-Bajracharya J."/>
            <person name="Merenyi Z."/>
            <person name="Ke H.-M."/>
            <person name="Monk M."/>
            <person name="Kocsube S."/>
            <person name="Drula E."/>
            <person name="Lipzen A."/>
            <person name="Balint B."/>
            <person name="Henrissat B."/>
            <person name="Andreopoulos B."/>
            <person name="Martin F.M."/>
            <person name="Harder C.B."/>
            <person name="Rigling D."/>
            <person name="Ford K.L."/>
            <person name="Foster G.D."/>
            <person name="Pangilinan J."/>
            <person name="Papanicolaou A."/>
            <person name="Barry K."/>
            <person name="LaButti K."/>
            <person name="Viragh M."/>
            <person name="Koriabine M."/>
            <person name="Yan M."/>
            <person name="Riley R."/>
            <person name="Champramary S."/>
            <person name="Plett K.L."/>
            <person name="Tsai I.J."/>
            <person name="Slot J."/>
            <person name="Sipos G."/>
            <person name="Plett J."/>
            <person name="Nagy L.G."/>
            <person name="Grigoriev I.V."/>
        </authorList>
    </citation>
    <scope>NUCLEOTIDE SEQUENCE</scope>
    <source>
        <strain evidence="16">HWK02</strain>
    </source>
</reference>
<dbReference type="GO" id="GO:0004497">
    <property type="term" value="F:monooxygenase activity"/>
    <property type="evidence" value="ECO:0007669"/>
    <property type="project" value="UniProtKB-KW"/>
</dbReference>
<evidence type="ECO:0000256" key="11">
    <source>
        <dbReference type="ARBA" id="ARBA00023033"/>
    </source>
</evidence>
<keyword evidence="11 15" id="KW-0503">Monooxygenase</keyword>
<keyword evidence="12" id="KW-0472">Membrane</keyword>
<evidence type="ECO:0000256" key="1">
    <source>
        <dbReference type="ARBA" id="ARBA00001971"/>
    </source>
</evidence>
<keyword evidence="8" id="KW-1133">Transmembrane helix</keyword>
<dbReference type="GO" id="GO:0020037">
    <property type="term" value="F:heme binding"/>
    <property type="evidence" value="ECO:0007669"/>
    <property type="project" value="InterPro"/>
</dbReference>
<dbReference type="SUPFAM" id="SSF48264">
    <property type="entry name" value="Cytochrome P450"/>
    <property type="match status" value="1"/>
</dbReference>
<dbReference type="AlphaFoldDB" id="A0AA39Q802"/>
<keyword evidence="6" id="KW-0812">Transmembrane</keyword>
<dbReference type="PANTHER" id="PTHR46300:SF2">
    <property type="entry name" value="CYTOCHROME P450 MONOOXYGENASE ALNH-RELATED"/>
    <property type="match status" value="1"/>
</dbReference>
<dbReference type="InterPro" id="IPR002401">
    <property type="entry name" value="Cyt_P450_E_grp-I"/>
</dbReference>
<dbReference type="EMBL" id="JAUEPU010000012">
    <property type="protein sequence ID" value="KAK0497942.1"/>
    <property type="molecule type" value="Genomic_DNA"/>
</dbReference>
<evidence type="ECO:0000256" key="12">
    <source>
        <dbReference type="ARBA" id="ARBA00023136"/>
    </source>
</evidence>
<proteinExistence type="inferred from homology"/>
<dbReference type="InterPro" id="IPR001128">
    <property type="entry name" value="Cyt_P450"/>
</dbReference>
<organism evidence="16 17">
    <name type="scientific">Armillaria luteobubalina</name>
    <dbReference type="NCBI Taxonomy" id="153913"/>
    <lineage>
        <taxon>Eukaryota</taxon>
        <taxon>Fungi</taxon>
        <taxon>Dikarya</taxon>
        <taxon>Basidiomycota</taxon>
        <taxon>Agaricomycotina</taxon>
        <taxon>Agaricomycetes</taxon>
        <taxon>Agaricomycetidae</taxon>
        <taxon>Agaricales</taxon>
        <taxon>Marasmiineae</taxon>
        <taxon>Physalacriaceae</taxon>
        <taxon>Armillaria</taxon>
    </lineage>
</organism>
<dbReference type="InterPro" id="IPR017972">
    <property type="entry name" value="Cyt_P450_CS"/>
</dbReference>
<evidence type="ECO:0000256" key="9">
    <source>
        <dbReference type="ARBA" id="ARBA00023002"/>
    </source>
</evidence>
<dbReference type="GO" id="GO:0016020">
    <property type="term" value="C:membrane"/>
    <property type="evidence" value="ECO:0007669"/>
    <property type="project" value="UniProtKB-SubCell"/>
</dbReference>
<evidence type="ECO:0000256" key="15">
    <source>
        <dbReference type="RuleBase" id="RU000461"/>
    </source>
</evidence>
<dbReference type="GO" id="GO:0016705">
    <property type="term" value="F:oxidoreductase activity, acting on paired donors, with incorporation or reduction of molecular oxygen"/>
    <property type="evidence" value="ECO:0007669"/>
    <property type="project" value="InterPro"/>
</dbReference>
<dbReference type="Pfam" id="PF00067">
    <property type="entry name" value="p450"/>
    <property type="match status" value="1"/>
</dbReference>
<dbReference type="PRINTS" id="PR00463">
    <property type="entry name" value="EP450I"/>
</dbReference>
<evidence type="ECO:0000256" key="5">
    <source>
        <dbReference type="ARBA" id="ARBA00022617"/>
    </source>
</evidence>
<evidence type="ECO:0000256" key="8">
    <source>
        <dbReference type="ARBA" id="ARBA00022989"/>
    </source>
</evidence>
<comment type="subcellular location">
    <subcellularLocation>
        <location evidence="2">Membrane</location>
        <topology evidence="2">Single-pass membrane protein</topology>
    </subcellularLocation>
</comment>
<accession>A0AA39Q802</accession>
<evidence type="ECO:0000313" key="17">
    <source>
        <dbReference type="Proteomes" id="UP001175228"/>
    </source>
</evidence>
<dbReference type="PANTHER" id="PTHR46300">
    <property type="entry name" value="P450, PUTATIVE (EUROFUNG)-RELATED-RELATED"/>
    <property type="match status" value="1"/>
</dbReference>
<evidence type="ECO:0000256" key="13">
    <source>
        <dbReference type="ARBA" id="ARBA00023180"/>
    </source>
</evidence>
<keyword evidence="10 14" id="KW-0408">Iron</keyword>
<protein>
    <submittedName>
        <fullName evidence="16">Cytochrome P450</fullName>
    </submittedName>
</protein>
<feature type="binding site" description="axial binding residue" evidence="14">
    <location>
        <position position="93"/>
    </location>
    <ligand>
        <name>heme</name>
        <dbReference type="ChEBI" id="CHEBI:30413"/>
    </ligand>
    <ligandPart>
        <name>Fe</name>
        <dbReference type="ChEBI" id="CHEBI:18248"/>
    </ligandPart>
</feature>
<keyword evidence="7 14" id="KW-0479">Metal-binding</keyword>
<name>A0AA39Q802_9AGAR</name>
<sequence>MPYLQAILNEVLRWAPVVPLAISHHCSEDNKYHGYDIPAGATVVGNVWALLNDESTYGPDTHKFSPDRFMKDGNLNPAIPFPSEAFGFGQHICPGRNLAIDSMKITIASLLAVFQFGKAVDDDGETIEPSGEYTSGMLFYPMPFKCSIRPRSNAAISMINLED</sequence>
<evidence type="ECO:0000256" key="6">
    <source>
        <dbReference type="ARBA" id="ARBA00022692"/>
    </source>
</evidence>
<evidence type="ECO:0000256" key="3">
    <source>
        <dbReference type="ARBA" id="ARBA00005179"/>
    </source>
</evidence>
<comment type="caution">
    <text evidence="16">The sequence shown here is derived from an EMBL/GenBank/DDBJ whole genome shotgun (WGS) entry which is preliminary data.</text>
</comment>
<dbReference type="InterPro" id="IPR050364">
    <property type="entry name" value="Cytochrome_P450_fung"/>
</dbReference>
<comment type="cofactor">
    <cofactor evidence="1 14">
        <name>heme</name>
        <dbReference type="ChEBI" id="CHEBI:30413"/>
    </cofactor>
</comment>